<gene>
    <name evidence="1" type="ORF">NQ317_005150</name>
</gene>
<proteinExistence type="predicted"/>
<evidence type="ECO:0000313" key="1">
    <source>
        <dbReference type="EMBL" id="KAJ8969856.1"/>
    </source>
</evidence>
<dbReference type="Proteomes" id="UP001162164">
    <property type="component" value="Unassembled WGS sequence"/>
</dbReference>
<dbReference type="EMBL" id="JAPWTJ010001703">
    <property type="protein sequence ID" value="KAJ8969856.1"/>
    <property type="molecule type" value="Genomic_DNA"/>
</dbReference>
<comment type="caution">
    <text evidence="1">The sequence shown here is derived from an EMBL/GenBank/DDBJ whole genome shotgun (WGS) entry which is preliminary data.</text>
</comment>
<accession>A0ABQ9IZP6</accession>
<sequence length="136" mass="15052">MATEIPFASGGIGFSYRLGISTVRDIVIEVCDAIWKNLSPIVMPKPTEEMWLKNAERFKQNGKHIINIQCPHWLMLTVNLLLLKLAPGRNSDGGIFNKSNIGTMLENNLLHIPGKSPLEPNGEPLPHVILGDEAFP</sequence>
<evidence type="ECO:0000313" key="2">
    <source>
        <dbReference type="Proteomes" id="UP001162164"/>
    </source>
</evidence>
<organism evidence="1 2">
    <name type="scientific">Molorchus minor</name>
    <dbReference type="NCBI Taxonomy" id="1323400"/>
    <lineage>
        <taxon>Eukaryota</taxon>
        <taxon>Metazoa</taxon>
        <taxon>Ecdysozoa</taxon>
        <taxon>Arthropoda</taxon>
        <taxon>Hexapoda</taxon>
        <taxon>Insecta</taxon>
        <taxon>Pterygota</taxon>
        <taxon>Neoptera</taxon>
        <taxon>Endopterygota</taxon>
        <taxon>Coleoptera</taxon>
        <taxon>Polyphaga</taxon>
        <taxon>Cucujiformia</taxon>
        <taxon>Chrysomeloidea</taxon>
        <taxon>Cerambycidae</taxon>
        <taxon>Lamiinae</taxon>
        <taxon>Monochamini</taxon>
        <taxon>Molorchus</taxon>
    </lineage>
</organism>
<evidence type="ECO:0008006" key="3">
    <source>
        <dbReference type="Google" id="ProtNLM"/>
    </source>
</evidence>
<keyword evidence="2" id="KW-1185">Reference proteome</keyword>
<name>A0ABQ9IZP6_9CUCU</name>
<protein>
    <recommendedName>
        <fullName evidence="3">DDE Tnp4 domain-containing protein</fullName>
    </recommendedName>
</protein>
<reference evidence="1" key="1">
    <citation type="journal article" date="2023" name="Insect Mol. Biol.">
        <title>Genome sequencing provides insights into the evolution of gene families encoding plant cell wall-degrading enzymes in longhorned beetles.</title>
        <authorList>
            <person name="Shin N.R."/>
            <person name="Okamura Y."/>
            <person name="Kirsch R."/>
            <person name="Pauchet Y."/>
        </authorList>
    </citation>
    <scope>NUCLEOTIDE SEQUENCE</scope>
    <source>
        <strain evidence="1">MMC_N1</strain>
    </source>
</reference>